<evidence type="ECO:0000259" key="3">
    <source>
        <dbReference type="Pfam" id="PF04321"/>
    </source>
</evidence>
<accession>A0A2H0NH56</accession>
<keyword evidence="2" id="KW-0521">NADP</keyword>
<dbReference type="UniPathway" id="UPA00124"/>
<evidence type="ECO:0000256" key="2">
    <source>
        <dbReference type="RuleBase" id="RU364082"/>
    </source>
</evidence>
<organism evidence="4 5">
    <name type="scientific">Candidatus Gottesmanbacteria bacterium CG11_big_fil_rev_8_21_14_0_20_37_11</name>
    <dbReference type="NCBI Taxonomy" id="1974575"/>
    <lineage>
        <taxon>Bacteria</taxon>
        <taxon>Candidatus Gottesmaniibacteriota</taxon>
    </lineage>
</organism>
<proteinExistence type="inferred from homology"/>
<dbReference type="SUPFAM" id="SSF51735">
    <property type="entry name" value="NAD(P)-binding Rossmann-fold domains"/>
    <property type="match status" value="1"/>
</dbReference>
<comment type="caution">
    <text evidence="4">The sequence shown here is derived from an EMBL/GenBank/DDBJ whole genome shotgun (WGS) entry which is preliminary data.</text>
</comment>
<comment type="function">
    <text evidence="2">Catalyzes the reduction of dTDP-6-deoxy-L-lyxo-4-hexulose to yield dTDP-L-rhamnose.</text>
</comment>
<sequence length="320" mass="36425">MVQTKFKMVEKTETGGLSKILSKSVSRNMNTHVLATGMSGLVGTRIRELLCDEFEFTDLSYTTGIDITNYDDVLSHIESTQAKTIIHMAAKTEVDACEDEKILGEDGKCWLVNVVGTENVVSAAKKTGKKIIYISTDFVFDGTKDTYDEDDSPNPVNWYGYTKFEGEKIIQDSSVDYLIIRIAYPYRAYFQEKKDFVRRILENIKSKKRISGLTDHIFTPTFIDDIANALRFFINSNNQGIYHVVGSQSLTVYDAVRKIADLFSYKPDIEAVTRQAYFKNRAFRPFKLSLKNDKISKLGLTMKTFDEGLRTVKDQLETAY</sequence>
<gene>
    <name evidence="4" type="ORF">COV53_04295</name>
</gene>
<dbReference type="PANTHER" id="PTHR10491">
    <property type="entry name" value="DTDP-4-DEHYDRORHAMNOSE REDUCTASE"/>
    <property type="match status" value="1"/>
</dbReference>
<evidence type="ECO:0000256" key="1">
    <source>
        <dbReference type="ARBA" id="ARBA00010944"/>
    </source>
</evidence>
<comment type="similarity">
    <text evidence="1 2">Belongs to the dTDP-4-dehydrorhamnose reductase family.</text>
</comment>
<dbReference type="Gene3D" id="3.40.50.720">
    <property type="entry name" value="NAD(P)-binding Rossmann-like Domain"/>
    <property type="match status" value="1"/>
</dbReference>
<dbReference type="InterPro" id="IPR029903">
    <property type="entry name" value="RmlD-like-bd"/>
</dbReference>
<dbReference type="EMBL" id="PCWS01000092">
    <property type="protein sequence ID" value="PIR08222.1"/>
    <property type="molecule type" value="Genomic_DNA"/>
</dbReference>
<dbReference type="CDD" id="cd05254">
    <property type="entry name" value="dTDP_HR_like_SDR_e"/>
    <property type="match status" value="1"/>
</dbReference>
<dbReference type="Pfam" id="PF04321">
    <property type="entry name" value="RmlD_sub_bind"/>
    <property type="match status" value="1"/>
</dbReference>
<dbReference type="PANTHER" id="PTHR10491:SF4">
    <property type="entry name" value="METHIONINE ADENOSYLTRANSFERASE 2 SUBUNIT BETA"/>
    <property type="match status" value="1"/>
</dbReference>
<name>A0A2H0NH56_9BACT</name>
<dbReference type="InterPro" id="IPR005913">
    <property type="entry name" value="dTDP_dehydrorham_reduct"/>
</dbReference>
<dbReference type="InterPro" id="IPR036291">
    <property type="entry name" value="NAD(P)-bd_dom_sf"/>
</dbReference>
<dbReference type="GO" id="GO:0008831">
    <property type="term" value="F:dTDP-4-dehydrorhamnose reductase activity"/>
    <property type="evidence" value="ECO:0007669"/>
    <property type="project" value="UniProtKB-EC"/>
</dbReference>
<reference evidence="4 5" key="1">
    <citation type="submission" date="2017-09" db="EMBL/GenBank/DDBJ databases">
        <title>Depth-based differentiation of microbial function through sediment-hosted aquifers and enrichment of novel symbionts in the deep terrestrial subsurface.</title>
        <authorList>
            <person name="Probst A.J."/>
            <person name="Ladd B."/>
            <person name="Jarett J.K."/>
            <person name="Geller-Mcgrath D.E."/>
            <person name="Sieber C.M."/>
            <person name="Emerson J.B."/>
            <person name="Anantharaman K."/>
            <person name="Thomas B.C."/>
            <person name="Malmstrom R."/>
            <person name="Stieglmeier M."/>
            <person name="Klingl A."/>
            <person name="Woyke T."/>
            <person name="Ryan C.M."/>
            <person name="Banfield J.F."/>
        </authorList>
    </citation>
    <scope>NUCLEOTIDE SEQUENCE [LARGE SCALE GENOMIC DNA]</scope>
    <source>
        <strain evidence="4">CG11_big_fil_rev_8_21_14_0_20_37_11</strain>
    </source>
</reference>
<evidence type="ECO:0000313" key="5">
    <source>
        <dbReference type="Proteomes" id="UP000230707"/>
    </source>
</evidence>
<feature type="domain" description="RmlD-like substrate binding" evidence="3">
    <location>
        <begin position="32"/>
        <end position="316"/>
    </location>
</feature>
<dbReference type="AlphaFoldDB" id="A0A2H0NH56"/>
<comment type="pathway">
    <text evidence="2">Carbohydrate biosynthesis; dTDP-L-rhamnose biosynthesis.</text>
</comment>
<dbReference type="EC" id="1.1.1.133" evidence="2"/>
<dbReference type="Proteomes" id="UP000230707">
    <property type="component" value="Unassembled WGS sequence"/>
</dbReference>
<keyword evidence="2" id="KW-0560">Oxidoreductase</keyword>
<dbReference type="GO" id="GO:0019305">
    <property type="term" value="P:dTDP-rhamnose biosynthetic process"/>
    <property type="evidence" value="ECO:0007669"/>
    <property type="project" value="UniProtKB-UniPathway"/>
</dbReference>
<dbReference type="Gene3D" id="3.90.25.10">
    <property type="entry name" value="UDP-galactose 4-epimerase, domain 1"/>
    <property type="match status" value="1"/>
</dbReference>
<protein>
    <recommendedName>
        <fullName evidence="2">dTDP-4-dehydrorhamnose reductase</fullName>
        <ecNumber evidence="2">1.1.1.133</ecNumber>
    </recommendedName>
</protein>
<evidence type="ECO:0000313" key="4">
    <source>
        <dbReference type="EMBL" id="PIR08222.1"/>
    </source>
</evidence>